<evidence type="ECO:0000256" key="1">
    <source>
        <dbReference type="SAM" id="Phobius"/>
    </source>
</evidence>
<feature type="transmembrane region" description="Helical" evidence="1">
    <location>
        <begin position="315"/>
        <end position="337"/>
    </location>
</feature>
<feature type="transmembrane region" description="Helical" evidence="1">
    <location>
        <begin position="119"/>
        <end position="137"/>
    </location>
</feature>
<dbReference type="InterPro" id="IPR036259">
    <property type="entry name" value="MFS_trans_sf"/>
</dbReference>
<dbReference type="EMBL" id="JAODWD010000006">
    <property type="protein sequence ID" value="MCT7661659.1"/>
    <property type="molecule type" value="Genomic_DNA"/>
</dbReference>
<feature type="transmembrane region" description="Helical" evidence="1">
    <location>
        <begin position="343"/>
        <end position="363"/>
    </location>
</feature>
<gene>
    <name evidence="2" type="ORF">N4S67_24970</name>
</gene>
<feature type="transmembrane region" description="Helical" evidence="1">
    <location>
        <begin position="195"/>
        <end position="212"/>
    </location>
</feature>
<keyword evidence="3" id="KW-1185">Reference proteome</keyword>
<evidence type="ECO:0000313" key="3">
    <source>
        <dbReference type="Proteomes" id="UP001206639"/>
    </source>
</evidence>
<feature type="transmembrane region" description="Helical" evidence="1">
    <location>
        <begin position="143"/>
        <end position="162"/>
    </location>
</feature>
<comment type="caution">
    <text evidence="2">The sequence shown here is derived from an EMBL/GenBank/DDBJ whole genome shotgun (WGS) entry which is preliminary data.</text>
</comment>
<name>A0ABT2MJG4_9MYCO</name>
<feature type="transmembrane region" description="Helical" evidence="1">
    <location>
        <begin position="259"/>
        <end position="276"/>
    </location>
</feature>
<feature type="transmembrane region" description="Helical" evidence="1">
    <location>
        <begin position="232"/>
        <end position="252"/>
    </location>
</feature>
<protein>
    <submittedName>
        <fullName evidence="2">MFS transporter</fullName>
    </submittedName>
</protein>
<reference evidence="3" key="1">
    <citation type="submission" date="2023-07" db="EMBL/GenBank/DDBJ databases">
        <authorList>
            <person name="Deng Y."/>
            <person name="Zhang Y.-Q."/>
        </authorList>
    </citation>
    <scope>NUCLEOTIDE SEQUENCE [LARGE SCALE GENOMIC DNA]</scope>
    <source>
        <strain evidence="3">CPCC 205710</strain>
    </source>
</reference>
<keyword evidence="1" id="KW-0812">Transmembrane</keyword>
<feature type="transmembrane region" description="Helical" evidence="1">
    <location>
        <begin position="282"/>
        <end position="303"/>
    </location>
</feature>
<dbReference type="Pfam" id="PF07690">
    <property type="entry name" value="MFS_1"/>
    <property type="match status" value="1"/>
</dbReference>
<dbReference type="PANTHER" id="PTHR23530:SF1">
    <property type="entry name" value="PERMEASE, MAJOR FACILITATOR SUPERFAMILY-RELATED"/>
    <property type="match status" value="1"/>
</dbReference>
<dbReference type="PANTHER" id="PTHR23530">
    <property type="entry name" value="TRANSPORT PROTEIN-RELATED"/>
    <property type="match status" value="1"/>
</dbReference>
<dbReference type="InterPro" id="IPR053160">
    <property type="entry name" value="MFS_DHA3_Transporter"/>
</dbReference>
<dbReference type="InterPro" id="IPR011701">
    <property type="entry name" value="MFS"/>
</dbReference>
<keyword evidence="1" id="KW-0472">Membrane</keyword>
<dbReference type="SUPFAM" id="SSF103473">
    <property type="entry name" value="MFS general substrate transporter"/>
    <property type="match status" value="1"/>
</dbReference>
<feature type="transmembrane region" description="Helical" evidence="1">
    <location>
        <begin position="20"/>
        <end position="38"/>
    </location>
</feature>
<organism evidence="2 3">
    <name type="scientific">Mycobacterium deserti</name>
    <dbReference type="NCBI Taxonomy" id="2978347"/>
    <lineage>
        <taxon>Bacteria</taxon>
        <taxon>Bacillati</taxon>
        <taxon>Actinomycetota</taxon>
        <taxon>Actinomycetes</taxon>
        <taxon>Mycobacteriales</taxon>
        <taxon>Mycobacteriaceae</taxon>
        <taxon>Mycobacterium</taxon>
    </lineage>
</organism>
<dbReference type="Gene3D" id="1.20.1250.20">
    <property type="entry name" value="MFS general substrate transporter like domains"/>
    <property type="match status" value="1"/>
</dbReference>
<dbReference type="RefSeq" id="WP_260995698.1">
    <property type="nucleotide sequence ID" value="NZ_JAODWD010000006.1"/>
</dbReference>
<feature type="transmembrane region" description="Helical" evidence="1">
    <location>
        <begin position="75"/>
        <end position="98"/>
    </location>
</feature>
<sequence>MLLYPLYTLLFSDTGLTVWQISSLFVIWSVSSIALEVPSGAWADASSRRALLIGGPLLSAVSFGLWVGWPSYWTFALGFLLWGLKGALTSGALEALVYDELARVSASSRYATLMGRAEVAGVLAAMCSGLVAAPVFTVGGFDAVGAASVAVSVIASLTAMLLPENRTAAAADEPELGWANTLAAGVTEVRTSRPVRAAVVFVAVVASIWGALDEYTPLLIVSFGTPAADVALQMVVVWAGAAAGGLLAGRAAQLSRRSMSALICCGAVLMAAGALAGHGLSVVLLAVAFGVFQLATIVADARLQDSISGPARATVTSLAGMSTDVTMLFVYTGYAAIAGVGGHGAAFAVLMLPYLTMALWLAVSRRLTSTKVEGGGSAS</sequence>
<accession>A0ABT2MJG4</accession>
<evidence type="ECO:0000313" key="2">
    <source>
        <dbReference type="EMBL" id="MCT7661659.1"/>
    </source>
</evidence>
<feature type="transmembrane region" description="Helical" evidence="1">
    <location>
        <begin position="50"/>
        <end position="69"/>
    </location>
</feature>
<proteinExistence type="predicted"/>
<keyword evidence="1" id="KW-1133">Transmembrane helix</keyword>
<dbReference type="Proteomes" id="UP001206639">
    <property type="component" value="Unassembled WGS sequence"/>
</dbReference>